<sequence>MENKLETLRQKMMDMEIVTIAAAVDLTGLSREAIIDFVNADSALRIFDEKNSCWINENVEGHC</sequence>
<accession>A0ABV9JD68</accession>
<proteinExistence type="predicted"/>
<protein>
    <recommendedName>
        <fullName evidence="3">DNA-binding protein</fullName>
    </recommendedName>
</protein>
<reference evidence="2" key="1">
    <citation type="journal article" date="2019" name="Int. J. Syst. Evol. Microbiol.">
        <title>The Global Catalogue of Microorganisms (GCM) 10K type strain sequencing project: providing services to taxonomists for standard genome sequencing and annotation.</title>
        <authorList>
            <consortium name="The Broad Institute Genomics Platform"/>
            <consortium name="The Broad Institute Genome Sequencing Center for Infectious Disease"/>
            <person name="Wu L."/>
            <person name="Ma J."/>
        </authorList>
    </citation>
    <scope>NUCLEOTIDE SEQUENCE [LARGE SCALE GENOMIC DNA]</scope>
    <source>
        <strain evidence="2">CCUG 63287</strain>
    </source>
</reference>
<name>A0ABV9JD68_9LACT</name>
<dbReference type="EMBL" id="JBHSGD010000004">
    <property type="protein sequence ID" value="MFC4651923.1"/>
    <property type="molecule type" value="Genomic_DNA"/>
</dbReference>
<comment type="caution">
    <text evidence="1">The sequence shown here is derived from an EMBL/GenBank/DDBJ whole genome shotgun (WGS) entry which is preliminary data.</text>
</comment>
<organism evidence="1 2">
    <name type="scientific">Lactococcus nasutitermitis</name>
    <dbReference type="NCBI Taxonomy" id="1652957"/>
    <lineage>
        <taxon>Bacteria</taxon>
        <taxon>Bacillati</taxon>
        <taxon>Bacillota</taxon>
        <taxon>Bacilli</taxon>
        <taxon>Lactobacillales</taxon>
        <taxon>Streptococcaceae</taxon>
        <taxon>Lactococcus</taxon>
    </lineage>
</organism>
<dbReference type="RefSeq" id="WP_213533744.1">
    <property type="nucleotide sequence ID" value="NZ_BOVQ01000002.1"/>
</dbReference>
<evidence type="ECO:0000313" key="1">
    <source>
        <dbReference type="EMBL" id="MFC4651923.1"/>
    </source>
</evidence>
<gene>
    <name evidence="1" type="ORF">ACFO26_03295</name>
</gene>
<dbReference type="Proteomes" id="UP001595987">
    <property type="component" value="Unassembled WGS sequence"/>
</dbReference>
<keyword evidence="2" id="KW-1185">Reference proteome</keyword>
<evidence type="ECO:0008006" key="3">
    <source>
        <dbReference type="Google" id="ProtNLM"/>
    </source>
</evidence>
<evidence type="ECO:0000313" key="2">
    <source>
        <dbReference type="Proteomes" id="UP001595987"/>
    </source>
</evidence>